<feature type="transmembrane region" description="Helical" evidence="1">
    <location>
        <begin position="27"/>
        <end position="46"/>
    </location>
</feature>
<keyword evidence="1" id="KW-1133">Transmembrane helix</keyword>
<protein>
    <recommendedName>
        <fullName evidence="4">DUF4345 domain-containing protein</fullName>
    </recommendedName>
</protein>
<name>A0A6N9HC07_9BURK</name>
<accession>A0A6N9HC07</accession>
<sequence length="138" mass="15302">METPDNLYAPPGANLAPAARHSRTAPVYIIAAWCCIQITAVGYFMVTNWQALLTPLQMGAESVPGFIGRLLFPILLFVGGLQLFFMRKSACYAFGLYFAWSLQKLLWQPGSGLGPFDIMITTGIWVYCVRLHRAGKLN</sequence>
<evidence type="ECO:0000256" key="1">
    <source>
        <dbReference type="SAM" id="Phobius"/>
    </source>
</evidence>
<dbReference type="Proteomes" id="UP000448575">
    <property type="component" value="Unassembled WGS sequence"/>
</dbReference>
<keyword evidence="3" id="KW-1185">Reference proteome</keyword>
<dbReference type="AlphaFoldDB" id="A0A6N9HC07"/>
<comment type="caution">
    <text evidence="2">The sequence shown here is derived from an EMBL/GenBank/DDBJ whole genome shotgun (WGS) entry which is preliminary data.</text>
</comment>
<keyword evidence="1" id="KW-0472">Membrane</keyword>
<feature type="transmembrane region" description="Helical" evidence="1">
    <location>
        <begin position="113"/>
        <end position="132"/>
    </location>
</feature>
<keyword evidence="1" id="KW-0812">Transmembrane</keyword>
<feature type="transmembrane region" description="Helical" evidence="1">
    <location>
        <begin position="66"/>
        <end position="85"/>
    </location>
</feature>
<proteinExistence type="predicted"/>
<evidence type="ECO:0000313" key="2">
    <source>
        <dbReference type="EMBL" id="MYN00672.1"/>
    </source>
</evidence>
<reference evidence="2 3" key="1">
    <citation type="submission" date="2019-12" db="EMBL/GenBank/DDBJ databases">
        <title>Novel species isolated from a subtropical stream in China.</title>
        <authorList>
            <person name="Lu H."/>
        </authorList>
    </citation>
    <scope>NUCLEOTIDE SEQUENCE [LARGE SCALE GENOMIC DNA]</scope>
    <source>
        <strain evidence="2 3">DS3</strain>
    </source>
</reference>
<evidence type="ECO:0008006" key="4">
    <source>
        <dbReference type="Google" id="ProtNLM"/>
    </source>
</evidence>
<dbReference type="RefSeq" id="WP_161023689.1">
    <property type="nucleotide sequence ID" value="NZ_WWCJ01000001.1"/>
</dbReference>
<evidence type="ECO:0000313" key="3">
    <source>
        <dbReference type="Proteomes" id="UP000448575"/>
    </source>
</evidence>
<gene>
    <name evidence="2" type="ORF">GTP41_01025</name>
</gene>
<organism evidence="2 3">
    <name type="scientific">Pseudoduganella guangdongensis</name>
    <dbReference type="NCBI Taxonomy" id="2692179"/>
    <lineage>
        <taxon>Bacteria</taxon>
        <taxon>Pseudomonadati</taxon>
        <taxon>Pseudomonadota</taxon>
        <taxon>Betaproteobacteria</taxon>
        <taxon>Burkholderiales</taxon>
        <taxon>Oxalobacteraceae</taxon>
        <taxon>Telluria group</taxon>
        <taxon>Pseudoduganella</taxon>
    </lineage>
</organism>
<dbReference type="EMBL" id="WWCJ01000001">
    <property type="protein sequence ID" value="MYN00672.1"/>
    <property type="molecule type" value="Genomic_DNA"/>
</dbReference>